<dbReference type="InterPro" id="IPR036514">
    <property type="entry name" value="SGNH_hydro_sf"/>
</dbReference>
<name>A0ABP8N585_9BACT</name>
<proteinExistence type="predicted"/>
<dbReference type="Gene3D" id="3.40.50.1110">
    <property type="entry name" value="SGNH hydrolase"/>
    <property type="match status" value="1"/>
</dbReference>
<evidence type="ECO:0000313" key="4">
    <source>
        <dbReference type="EMBL" id="GAA4459456.1"/>
    </source>
</evidence>
<dbReference type="GO" id="GO:0016787">
    <property type="term" value="F:hydrolase activity"/>
    <property type="evidence" value="ECO:0007669"/>
    <property type="project" value="UniProtKB-KW"/>
</dbReference>
<evidence type="ECO:0000259" key="3">
    <source>
        <dbReference type="Pfam" id="PF13472"/>
    </source>
</evidence>
<evidence type="ECO:0000256" key="2">
    <source>
        <dbReference type="SAM" id="SignalP"/>
    </source>
</evidence>
<feature type="region of interest" description="Disordered" evidence="1">
    <location>
        <begin position="30"/>
        <end position="61"/>
    </location>
</feature>
<reference evidence="5" key="1">
    <citation type="journal article" date="2019" name="Int. J. Syst. Evol. Microbiol.">
        <title>The Global Catalogue of Microorganisms (GCM) 10K type strain sequencing project: providing services to taxonomists for standard genome sequencing and annotation.</title>
        <authorList>
            <consortium name="The Broad Institute Genomics Platform"/>
            <consortium name="The Broad Institute Genome Sequencing Center for Infectious Disease"/>
            <person name="Wu L."/>
            <person name="Ma J."/>
        </authorList>
    </citation>
    <scope>NUCLEOTIDE SEQUENCE [LARGE SCALE GENOMIC DNA]</scope>
    <source>
        <strain evidence="5">JCM 17759</strain>
    </source>
</reference>
<keyword evidence="4" id="KW-0378">Hydrolase</keyword>
<protein>
    <submittedName>
        <fullName evidence="4">SGNH/GDSL hydrolase family protein</fullName>
    </submittedName>
</protein>
<evidence type="ECO:0000313" key="5">
    <source>
        <dbReference type="Proteomes" id="UP001500840"/>
    </source>
</evidence>
<dbReference type="PANTHER" id="PTHR30383">
    <property type="entry name" value="THIOESTERASE 1/PROTEASE 1/LYSOPHOSPHOLIPASE L1"/>
    <property type="match status" value="1"/>
</dbReference>
<dbReference type="SUPFAM" id="SSF52266">
    <property type="entry name" value="SGNH hydrolase"/>
    <property type="match status" value="1"/>
</dbReference>
<feature type="chain" id="PRO_5045631564" evidence="2">
    <location>
        <begin position="31"/>
        <end position="263"/>
    </location>
</feature>
<dbReference type="Proteomes" id="UP001500840">
    <property type="component" value="Unassembled WGS sequence"/>
</dbReference>
<accession>A0ABP8N585</accession>
<dbReference type="EMBL" id="BAABGA010000048">
    <property type="protein sequence ID" value="GAA4459456.1"/>
    <property type="molecule type" value="Genomic_DNA"/>
</dbReference>
<organism evidence="4 5">
    <name type="scientific">Novipirellula rosea</name>
    <dbReference type="NCBI Taxonomy" id="1031540"/>
    <lineage>
        <taxon>Bacteria</taxon>
        <taxon>Pseudomonadati</taxon>
        <taxon>Planctomycetota</taxon>
        <taxon>Planctomycetia</taxon>
        <taxon>Pirellulales</taxon>
        <taxon>Pirellulaceae</taxon>
        <taxon>Novipirellula</taxon>
    </lineage>
</organism>
<dbReference type="InterPro" id="IPR013830">
    <property type="entry name" value="SGNH_hydro"/>
</dbReference>
<gene>
    <name evidence="4" type="ORF">GCM10023156_39020</name>
</gene>
<dbReference type="PANTHER" id="PTHR30383:SF26">
    <property type="entry name" value="SGNH HYDROLASE-TYPE ESTERASE DOMAIN-CONTAINING PROTEIN"/>
    <property type="match status" value="1"/>
</dbReference>
<keyword evidence="5" id="KW-1185">Reference proteome</keyword>
<feature type="domain" description="SGNH hydrolase-type esterase" evidence="3">
    <location>
        <begin position="75"/>
        <end position="246"/>
    </location>
</feature>
<dbReference type="Pfam" id="PF13472">
    <property type="entry name" value="Lipase_GDSL_2"/>
    <property type="match status" value="1"/>
</dbReference>
<keyword evidence="2" id="KW-0732">Signal</keyword>
<dbReference type="RefSeq" id="WP_345324718.1">
    <property type="nucleotide sequence ID" value="NZ_BAABGA010000048.1"/>
</dbReference>
<feature type="signal peptide" evidence="2">
    <location>
        <begin position="1"/>
        <end position="30"/>
    </location>
</feature>
<sequence>MKTSAAFASIVASVLMITIAFSPMAIPATADDGGKASPEKTQTKPAPNRNAKPKKVNPAFQPPVAAEGLPNVLLIGDSISIGYMVDVRKQLDGVANVYRPAVNCGPTTRGLQSLEAWIGDRKWDVIHFNFGLHDLKFMGPKGQNLADPNAATSQRQVPIDQYADNLRKIAERLKATGATVIWRETTPVPAGAAGRIAGDAKRYNDAAAKVMAEVGGIQIDPMYDFATEHADLQLKANVHYTPAGSKKLAEQVAKSVRNALEKK</sequence>
<dbReference type="CDD" id="cd00229">
    <property type="entry name" value="SGNH_hydrolase"/>
    <property type="match status" value="1"/>
</dbReference>
<feature type="compositionally biased region" description="Basic and acidic residues" evidence="1">
    <location>
        <begin position="32"/>
        <end position="42"/>
    </location>
</feature>
<comment type="caution">
    <text evidence="4">The sequence shown here is derived from an EMBL/GenBank/DDBJ whole genome shotgun (WGS) entry which is preliminary data.</text>
</comment>
<evidence type="ECO:0000256" key="1">
    <source>
        <dbReference type="SAM" id="MobiDB-lite"/>
    </source>
</evidence>
<dbReference type="InterPro" id="IPR051532">
    <property type="entry name" value="Ester_Hydrolysis_Enzymes"/>
</dbReference>